<dbReference type="EMBL" id="JBHSAY010000004">
    <property type="protein sequence ID" value="MFC4130087.1"/>
    <property type="molecule type" value="Genomic_DNA"/>
</dbReference>
<organism evidence="2 3">
    <name type="scientific">Hamadaea flava</name>
    <dbReference type="NCBI Taxonomy" id="1742688"/>
    <lineage>
        <taxon>Bacteria</taxon>
        <taxon>Bacillati</taxon>
        <taxon>Actinomycetota</taxon>
        <taxon>Actinomycetes</taxon>
        <taxon>Micromonosporales</taxon>
        <taxon>Micromonosporaceae</taxon>
        <taxon>Hamadaea</taxon>
    </lineage>
</organism>
<evidence type="ECO:0000313" key="2">
    <source>
        <dbReference type="EMBL" id="MFC4130087.1"/>
    </source>
</evidence>
<dbReference type="SUPFAM" id="SSF81301">
    <property type="entry name" value="Nucleotidyltransferase"/>
    <property type="match status" value="1"/>
</dbReference>
<accession>A0ABV8LGL9</accession>
<dbReference type="InterPro" id="IPR002934">
    <property type="entry name" value="Polymerase_NTP_transf_dom"/>
</dbReference>
<gene>
    <name evidence="2" type="ORF">ACFOZ4_05650</name>
</gene>
<sequence>MAVVGTFMAVVGGALEERTTVLRISFMIMEDLQPIAAHLAEIPGVVAVALGGSRARGTHRPDSDIDLGLYYRGSLAVDRLRSLAREFTGTPTEVTEPGGWGPWVDGGGWLTVDGWRVDWIYRDLDRVRHIADEVRAGRYEVAVQPGHPLGFYSHAYAGEVALGKILADPAGELAELKTLLSAYPSKLAESLVHGLWEADFLVGSARYAVAGADPAYAAGCLFRAIGVLCQALHAHDGAWLINEKGMVAATGRLPSAPPGFTARAQAIFAAMDPLERAVADAATLTAEVRSIVDTTG</sequence>
<proteinExistence type="predicted"/>
<comment type="caution">
    <text evidence="2">The sequence shown here is derived from an EMBL/GenBank/DDBJ whole genome shotgun (WGS) entry which is preliminary data.</text>
</comment>
<dbReference type="InterPro" id="IPR043519">
    <property type="entry name" value="NT_sf"/>
</dbReference>
<keyword evidence="3" id="KW-1185">Reference proteome</keyword>
<name>A0ABV8LGL9_9ACTN</name>
<dbReference type="RefSeq" id="WP_253755830.1">
    <property type="nucleotide sequence ID" value="NZ_JAMZDZ010000001.1"/>
</dbReference>
<feature type="domain" description="Polymerase nucleotidyl transferase" evidence="1">
    <location>
        <begin position="40"/>
        <end position="74"/>
    </location>
</feature>
<evidence type="ECO:0000259" key="1">
    <source>
        <dbReference type="Pfam" id="PF01909"/>
    </source>
</evidence>
<dbReference type="Gene3D" id="3.30.460.10">
    <property type="entry name" value="Beta Polymerase, domain 2"/>
    <property type="match status" value="1"/>
</dbReference>
<protein>
    <submittedName>
        <fullName evidence="2">Nucleotidyltransferase domain-containing protein</fullName>
    </submittedName>
</protein>
<dbReference type="Pfam" id="PF01909">
    <property type="entry name" value="NTP_transf_2"/>
    <property type="match status" value="1"/>
</dbReference>
<evidence type="ECO:0000313" key="3">
    <source>
        <dbReference type="Proteomes" id="UP001595816"/>
    </source>
</evidence>
<dbReference type="Proteomes" id="UP001595816">
    <property type="component" value="Unassembled WGS sequence"/>
</dbReference>
<dbReference type="CDD" id="cd05403">
    <property type="entry name" value="NT_KNTase_like"/>
    <property type="match status" value="1"/>
</dbReference>
<reference evidence="3" key="1">
    <citation type="journal article" date="2019" name="Int. J. Syst. Evol. Microbiol.">
        <title>The Global Catalogue of Microorganisms (GCM) 10K type strain sequencing project: providing services to taxonomists for standard genome sequencing and annotation.</title>
        <authorList>
            <consortium name="The Broad Institute Genomics Platform"/>
            <consortium name="The Broad Institute Genome Sequencing Center for Infectious Disease"/>
            <person name="Wu L."/>
            <person name="Ma J."/>
        </authorList>
    </citation>
    <scope>NUCLEOTIDE SEQUENCE [LARGE SCALE GENOMIC DNA]</scope>
    <source>
        <strain evidence="3">CGMCC 4.7289</strain>
    </source>
</reference>